<protein>
    <submittedName>
        <fullName evidence="2">Uncharacterized protein</fullName>
    </submittedName>
</protein>
<feature type="region of interest" description="Disordered" evidence="1">
    <location>
        <begin position="293"/>
        <end position="312"/>
    </location>
</feature>
<dbReference type="SUPFAM" id="SSF52540">
    <property type="entry name" value="P-loop containing nucleoside triphosphate hydrolases"/>
    <property type="match status" value="1"/>
</dbReference>
<evidence type="ECO:0000313" key="3">
    <source>
        <dbReference type="Proteomes" id="UP000320722"/>
    </source>
</evidence>
<dbReference type="AlphaFoldDB" id="A0A517W9M1"/>
<sequence length="312" mass="33912">MNISKTNSRQRARSAGAKRPTETLKRFGLIQSEKFADLDCKHEWLIEGILVKGQAGVIGGPAKCLKTGFVIDMAISLGSETPFLGNFHVTTACRVAVMSGESGKSSIQDTAKRIADSKGLSLRDISGVYWGFTLPNLSDEKDLEKLGECLRWKKIKVVFIDPLYLCLCGGGKAVSPTNLYQVGPILRRLADTCLKAGATPVIVHHTTKAAAKPSENASVGLYDLAFSGISEFFRQWVLLNKREEFMHGEGFHQVRMSVGGSAGHSGEWNVDVSEGVLGNDFQGRKWDVGVWNGSTSEEEEPENVTVGDVDGF</sequence>
<dbReference type="Pfam" id="PF13481">
    <property type="entry name" value="AAA_25"/>
    <property type="match status" value="1"/>
</dbReference>
<dbReference type="RefSeq" id="WP_145038361.1">
    <property type="nucleotide sequence ID" value="NZ_CP036347.1"/>
</dbReference>
<gene>
    <name evidence="2" type="ORF">V6x_16390</name>
</gene>
<organism evidence="2 3">
    <name type="scientific">Gimesia chilikensis</name>
    <dbReference type="NCBI Taxonomy" id="2605989"/>
    <lineage>
        <taxon>Bacteria</taxon>
        <taxon>Pseudomonadati</taxon>
        <taxon>Planctomycetota</taxon>
        <taxon>Planctomycetia</taxon>
        <taxon>Planctomycetales</taxon>
        <taxon>Planctomycetaceae</taxon>
        <taxon>Gimesia</taxon>
    </lineage>
</organism>
<evidence type="ECO:0000313" key="2">
    <source>
        <dbReference type="EMBL" id="QDU01956.1"/>
    </source>
</evidence>
<dbReference type="InterPro" id="IPR027417">
    <property type="entry name" value="P-loop_NTPase"/>
</dbReference>
<dbReference type="Proteomes" id="UP000320722">
    <property type="component" value="Chromosome"/>
</dbReference>
<accession>A0A517W9M1</accession>
<proteinExistence type="predicted"/>
<dbReference type="EMBL" id="CP036347">
    <property type="protein sequence ID" value="QDU01956.1"/>
    <property type="molecule type" value="Genomic_DNA"/>
</dbReference>
<evidence type="ECO:0000256" key="1">
    <source>
        <dbReference type="SAM" id="MobiDB-lite"/>
    </source>
</evidence>
<reference evidence="2 3" key="1">
    <citation type="submission" date="2019-02" db="EMBL/GenBank/DDBJ databases">
        <title>Deep-cultivation of Planctomycetes and their phenomic and genomic characterization uncovers novel biology.</title>
        <authorList>
            <person name="Wiegand S."/>
            <person name="Jogler M."/>
            <person name="Boedeker C."/>
            <person name="Pinto D."/>
            <person name="Vollmers J."/>
            <person name="Rivas-Marin E."/>
            <person name="Kohn T."/>
            <person name="Peeters S.H."/>
            <person name="Heuer A."/>
            <person name="Rast P."/>
            <person name="Oberbeckmann S."/>
            <person name="Bunk B."/>
            <person name="Jeske O."/>
            <person name="Meyerdierks A."/>
            <person name="Storesund J.E."/>
            <person name="Kallscheuer N."/>
            <person name="Luecker S."/>
            <person name="Lage O.M."/>
            <person name="Pohl T."/>
            <person name="Merkel B.J."/>
            <person name="Hornburger P."/>
            <person name="Mueller R.-W."/>
            <person name="Bruemmer F."/>
            <person name="Labrenz M."/>
            <person name="Spormann A.M."/>
            <person name="Op den Camp H."/>
            <person name="Overmann J."/>
            <person name="Amann R."/>
            <person name="Jetten M.S.M."/>
            <person name="Mascher T."/>
            <person name="Medema M.H."/>
            <person name="Devos D.P."/>
            <person name="Kaster A.-K."/>
            <person name="Ovreas L."/>
            <person name="Rohde M."/>
            <person name="Galperin M.Y."/>
            <person name="Jogler C."/>
        </authorList>
    </citation>
    <scope>NUCLEOTIDE SEQUENCE [LARGE SCALE GENOMIC DNA]</scope>
    <source>
        <strain evidence="2 3">V6</strain>
    </source>
</reference>
<name>A0A517W9M1_9PLAN</name>
<dbReference type="Gene3D" id="3.40.50.300">
    <property type="entry name" value="P-loop containing nucleotide triphosphate hydrolases"/>
    <property type="match status" value="1"/>
</dbReference>